<organism evidence="4 5">
    <name type="scientific">Sphingobacterium daejeonense</name>
    <dbReference type="NCBI Taxonomy" id="371142"/>
    <lineage>
        <taxon>Bacteria</taxon>
        <taxon>Pseudomonadati</taxon>
        <taxon>Bacteroidota</taxon>
        <taxon>Sphingobacteriia</taxon>
        <taxon>Sphingobacteriales</taxon>
        <taxon>Sphingobacteriaceae</taxon>
        <taxon>Sphingobacterium</taxon>
    </lineage>
</organism>
<dbReference type="Pfam" id="PF00583">
    <property type="entry name" value="Acetyltransf_1"/>
    <property type="match status" value="1"/>
</dbReference>
<dbReference type="PROSITE" id="PS51186">
    <property type="entry name" value="GNAT"/>
    <property type="match status" value="1"/>
</dbReference>
<protein>
    <submittedName>
        <fullName evidence="4">GNAT family N-acetyltransferase</fullName>
    </submittedName>
</protein>
<proteinExistence type="predicted"/>
<dbReference type="RefSeq" id="WP_380894413.1">
    <property type="nucleotide sequence ID" value="NZ_JBHTKY010000001.1"/>
</dbReference>
<dbReference type="EMBL" id="JBHTKY010000001">
    <property type="protein sequence ID" value="MFD1164140.1"/>
    <property type="molecule type" value="Genomic_DNA"/>
</dbReference>
<keyword evidence="5" id="KW-1185">Reference proteome</keyword>
<keyword evidence="2" id="KW-0012">Acyltransferase</keyword>
<keyword evidence="1" id="KW-0808">Transferase</keyword>
<reference evidence="5" key="1">
    <citation type="journal article" date="2019" name="Int. J. Syst. Evol. Microbiol.">
        <title>The Global Catalogue of Microorganisms (GCM) 10K type strain sequencing project: providing services to taxonomists for standard genome sequencing and annotation.</title>
        <authorList>
            <consortium name="The Broad Institute Genomics Platform"/>
            <consortium name="The Broad Institute Genome Sequencing Center for Infectious Disease"/>
            <person name="Wu L."/>
            <person name="Ma J."/>
        </authorList>
    </citation>
    <scope>NUCLEOTIDE SEQUENCE [LARGE SCALE GENOMIC DNA]</scope>
    <source>
        <strain evidence="5">CCUG 52468</strain>
    </source>
</reference>
<dbReference type="SUPFAM" id="SSF55729">
    <property type="entry name" value="Acyl-CoA N-acyltransferases (Nat)"/>
    <property type="match status" value="1"/>
</dbReference>
<sequence>MIQIIKAKIEDTKLIQQLAHAIWYPTYTEILSKEQIDFMLEHLYSIETLQSSILGNTTFYILYEGNVAVGFIGFGPKGDVLKIDKIYLLPSTQGKGFGKMLINLAAEEAKNLGFKELELNVNRYNKAYNFYLKQGFKVVEEVDIPYYEFFLNDYVMRKSLIS</sequence>
<dbReference type="Gene3D" id="3.40.630.30">
    <property type="match status" value="1"/>
</dbReference>
<dbReference type="InterPro" id="IPR050680">
    <property type="entry name" value="YpeA/RimI_acetyltransf"/>
</dbReference>
<comment type="caution">
    <text evidence="4">The sequence shown here is derived from an EMBL/GenBank/DDBJ whole genome shotgun (WGS) entry which is preliminary data.</text>
</comment>
<dbReference type="PANTHER" id="PTHR43420">
    <property type="entry name" value="ACETYLTRANSFERASE"/>
    <property type="match status" value="1"/>
</dbReference>
<evidence type="ECO:0000313" key="4">
    <source>
        <dbReference type="EMBL" id="MFD1164140.1"/>
    </source>
</evidence>
<dbReference type="InterPro" id="IPR016181">
    <property type="entry name" value="Acyl_CoA_acyltransferase"/>
</dbReference>
<evidence type="ECO:0000313" key="5">
    <source>
        <dbReference type="Proteomes" id="UP001597205"/>
    </source>
</evidence>
<dbReference type="InterPro" id="IPR000182">
    <property type="entry name" value="GNAT_dom"/>
</dbReference>
<accession>A0ABW3RGL7</accession>
<gene>
    <name evidence="4" type="ORF">ACFQ2C_00825</name>
</gene>
<dbReference type="CDD" id="cd04301">
    <property type="entry name" value="NAT_SF"/>
    <property type="match status" value="1"/>
</dbReference>
<evidence type="ECO:0000256" key="1">
    <source>
        <dbReference type="ARBA" id="ARBA00022679"/>
    </source>
</evidence>
<feature type="domain" description="N-acetyltransferase" evidence="3">
    <location>
        <begin position="2"/>
        <end position="161"/>
    </location>
</feature>
<dbReference type="Proteomes" id="UP001597205">
    <property type="component" value="Unassembled WGS sequence"/>
</dbReference>
<evidence type="ECO:0000256" key="2">
    <source>
        <dbReference type="ARBA" id="ARBA00023315"/>
    </source>
</evidence>
<evidence type="ECO:0000259" key="3">
    <source>
        <dbReference type="PROSITE" id="PS51186"/>
    </source>
</evidence>
<name>A0ABW3RGL7_9SPHI</name>